<dbReference type="Ensembl" id="ENSSSCT00065066086.1">
    <property type="protein sequence ID" value="ENSSSCP00065028623.1"/>
    <property type="gene ID" value="ENSSSCG00065048320.1"/>
</dbReference>
<feature type="region of interest" description="Disordered" evidence="1">
    <location>
        <begin position="1"/>
        <end position="27"/>
    </location>
</feature>
<evidence type="ECO:0000313" key="2">
    <source>
        <dbReference type="Ensembl" id="ENSSSCP00070004423.1"/>
    </source>
</evidence>
<proteinExistence type="predicted"/>
<reference evidence="2 3" key="1">
    <citation type="submission" date="2017-08" db="EMBL/GenBank/DDBJ databases">
        <title>USMARCv1.0.</title>
        <authorList>
            <person name="Hannum G.I."/>
            <person name="Koren S."/>
            <person name="Schroeder S.G."/>
            <person name="Chin S.C."/>
            <person name="Nonneman D.J."/>
            <person name="Becker S.A."/>
            <person name="Rosen B.D."/>
            <person name="Bickhart D.M."/>
            <person name="Putnam N.H."/>
            <person name="Green R.E."/>
            <person name="Tuggle C.K."/>
            <person name="Liu H."/>
            <person name="Rohrer G.A."/>
            <person name="Warr A."/>
            <person name="Hall R."/>
            <person name="Kim K."/>
            <person name="Hume D.A."/>
            <person name="Talbot R."/>
            <person name="Chow W."/>
            <person name="Howe K."/>
            <person name="Schwartz A.S."/>
            <person name="Watson M."/>
            <person name="Archibald A.L."/>
            <person name="Phillippy A.M."/>
            <person name="Smith T.P.L."/>
        </authorList>
    </citation>
    <scope>NUCLEOTIDE SEQUENCE [LARGE SCALE GENOMIC DNA]</scope>
</reference>
<reference evidence="2" key="2">
    <citation type="submission" date="2025-05" db="UniProtKB">
        <authorList>
            <consortium name="Ensembl"/>
        </authorList>
    </citation>
    <scope>IDENTIFICATION</scope>
</reference>
<dbReference type="Proteomes" id="UP000694728">
    <property type="component" value="Unplaced"/>
</dbReference>
<evidence type="ECO:0000313" key="3">
    <source>
        <dbReference type="Proteomes" id="UP000314985"/>
    </source>
</evidence>
<dbReference type="Ensembl" id="ENSSSCT00070005437.1">
    <property type="protein sequence ID" value="ENSSSCP00070004423.1"/>
    <property type="gene ID" value="ENSSSCG00070002907.1"/>
</dbReference>
<sequence>QSLTGPWSTSEISPQSHSPRVQSPPPPIIFLSPTKVSLTSKVFHYKGKKGVPEGEKCFTRTDG</sequence>
<dbReference type="Proteomes" id="UP000314985">
    <property type="component" value="Chromosome 3"/>
</dbReference>
<feature type="compositionally biased region" description="Polar residues" evidence="1">
    <location>
        <begin position="1"/>
        <end position="21"/>
    </location>
</feature>
<evidence type="ECO:0000256" key="1">
    <source>
        <dbReference type="SAM" id="MobiDB-lite"/>
    </source>
</evidence>
<dbReference type="Proteomes" id="UP000694725">
    <property type="component" value="Unplaced"/>
</dbReference>
<name>A0A4X1SP49_PIG</name>
<protein>
    <submittedName>
        <fullName evidence="2">Uncharacterized protein</fullName>
    </submittedName>
</protein>
<dbReference type="AlphaFoldDB" id="A0A4X1SP49"/>
<accession>A0A4X1SP49</accession>
<dbReference type="Ensembl" id="ENSSSCT00045038825.1">
    <property type="protein sequence ID" value="ENSSSCP00045026991.1"/>
    <property type="gene ID" value="ENSSSCG00045022744.1"/>
</dbReference>
<organism evidence="2 3">
    <name type="scientific">Sus scrofa</name>
    <name type="common">Pig</name>
    <dbReference type="NCBI Taxonomy" id="9823"/>
    <lineage>
        <taxon>Eukaryota</taxon>
        <taxon>Metazoa</taxon>
        <taxon>Chordata</taxon>
        <taxon>Craniata</taxon>
        <taxon>Vertebrata</taxon>
        <taxon>Euteleostomi</taxon>
        <taxon>Mammalia</taxon>
        <taxon>Eutheria</taxon>
        <taxon>Laurasiatheria</taxon>
        <taxon>Artiodactyla</taxon>
        <taxon>Suina</taxon>
        <taxon>Suidae</taxon>
        <taxon>Sus</taxon>
    </lineage>
</organism>